<feature type="transmembrane region" description="Helical" evidence="6">
    <location>
        <begin position="228"/>
        <end position="244"/>
    </location>
</feature>
<feature type="transmembrane region" description="Helical" evidence="6">
    <location>
        <begin position="277"/>
        <end position="297"/>
    </location>
</feature>
<dbReference type="InterPro" id="IPR022791">
    <property type="entry name" value="L-PG_synthase/AglD"/>
</dbReference>
<feature type="transmembrane region" description="Helical" evidence="6">
    <location>
        <begin position="309"/>
        <end position="329"/>
    </location>
</feature>
<reference evidence="7 8" key="1">
    <citation type="submission" date="2019-03" db="EMBL/GenBank/DDBJ databases">
        <title>Bradyrhizobium diversity isolated from nodules of Chamaecrista fasciculata.</title>
        <authorList>
            <person name="Klepa M.S."/>
            <person name="Urquiaga M.O."/>
            <person name="Hungria M."/>
            <person name="Delamuta J.R."/>
        </authorList>
    </citation>
    <scope>NUCLEOTIDE SEQUENCE [LARGE SCALE GENOMIC DNA]</scope>
    <source>
        <strain evidence="7 8">CNPSo 3448</strain>
    </source>
</reference>
<proteinExistence type="predicted"/>
<feature type="transmembrane region" description="Helical" evidence="6">
    <location>
        <begin position="362"/>
        <end position="385"/>
    </location>
</feature>
<evidence type="ECO:0000313" key="8">
    <source>
        <dbReference type="Proteomes" id="UP000297966"/>
    </source>
</evidence>
<gene>
    <name evidence="7" type="ORF">E4K65_14340</name>
</gene>
<keyword evidence="4 6" id="KW-1133">Transmembrane helix</keyword>
<dbReference type="Pfam" id="PF03706">
    <property type="entry name" value="LPG_synthase_TM"/>
    <property type="match status" value="1"/>
</dbReference>
<dbReference type="GO" id="GO:0005886">
    <property type="term" value="C:plasma membrane"/>
    <property type="evidence" value="ECO:0007669"/>
    <property type="project" value="UniProtKB-SubCell"/>
</dbReference>
<dbReference type="PANTHER" id="PTHR40277:SF1">
    <property type="entry name" value="BLL5419 PROTEIN"/>
    <property type="match status" value="1"/>
</dbReference>
<dbReference type="PANTHER" id="PTHR40277">
    <property type="entry name" value="BLL5419 PROTEIN"/>
    <property type="match status" value="1"/>
</dbReference>
<name>A0A4Y9LYU9_9BRAD</name>
<comment type="subcellular location">
    <subcellularLocation>
        <location evidence="1">Cell membrane</location>
        <topology evidence="1">Multi-pass membrane protein</topology>
    </subcellularLocation>
</comment>
<evidence type="ECO:0000256" key="5">
    <source>
        <dbReference type="ARBA" id="ARBA00023136"/>
    </source>
</evidence>
<feature type="transmembrane region" description="Helical" evidence="6">
    <location>
        <begin position="190"/>
        <end position="216"/>
    </location>
</feature>
<dbReference type="OrthoDB" id="9788795at2"/>
<evidence type="ECO:0000256" key="1">
    <source>
        <dbReference type="ARBA" id="ARBA00004651"/>
    </source>
</evidence>
<dbReference type="EMBL" id="SPQT01000006">
    <property type="protein sequence ID" value="TFV47997.1"/>
    <property type="molecule type" value="Genomic_DNA"/>
</dbReference>
<keyword evidence="2" id="KW-1003">Cell membrane</keyword>
<feature type="transmembrane region" description="Helical" evidence="6">
    <location>
        <begin position="438"/>
        <end position="462"/>
    </location>
</feature>
<evidence type="ECO:0000256" key="6">
    <source>
        <dbReference type="SAM" id="Phobius"/>
    </source>
</evidence>
<dbReference type="AlphaFoldDB" id="A0A4Y9LYU9"/>
<accession>A0A4Y9LYU9</accession>
<keyword evidence="8" id="KW-1185">Reference proteome</keyword>
<keyword evidence="5 6" id="KW-0472">Membrane</keyword>
<dbReference type="NCBIfam" id="TIGR00374">
    <property type="entry name" value="flippase-like domain"/>
    <property type="match status" value="1"/>
</dbReference>
<comment type="caution">
    <text evidence="7">The sequence shown here is derived from an EMBL/GenBank/DDBJ whole genome shotgun (WGS) entry which is preliminary data.</text>
</comment>
<sequence length="476" mass="50256">MLPGAAARRRLSHGDPEFRELVGGPLRPAVAAAQPALARPASRAPRRAGPGLCRHAAAHHARQDEALDRAIRRQDRGQGVGPGTVRGARAVAELRRVFNPGTREEPAAGIPSARGRHVSAWPCTNIALGNSHRPHLRQDIMKLRPSLLRQWTSARISRLAWRGCQLLISASLILWLLSKVDSATVSAIAGFPPAVLAIALVIFASSQVFGALRLWVLLRGQEATFPPLYLMRLTFIGFFTNNFLPSTVGGDVYRAAALTRGGHDLKLAILTLVADRLLSLIIVVLMTAAALPFTNFWELRPSATGISALSPAIWIAAALAVVGMLGVLASRSPSFRPAVTRLGQKMAAATTRAFRFVGMPSALALAILFSVLSSAASILAQLIIAQALGMGVDVMQLTAVIGLVTLAALMPVSINGIGLQEAGLVALFQLLGVAQEPAIAFAAFSRALILGTSVIGGLLLMFSGRGSAGQAHRPNR</sequence>
<evidence type="ECO:0000256" key="4">
    <source>
        <dbReference type="ARBA" id="ARBA00022989"/>
    </source>
</evidence>
<dbReference type="Proteomes" id="UP000297966">
    <property type="component" value="Unassembled WGS sequence"/>
</dbReference>
<protein>
    <submittedName>
        <fullName evidence="7">Flippase-like domain-containing protein</fullName>
    </submittedName>
</protein>
<evidence type="ECO:0000313" key="7">
    <source>
        <dbReference type="EMBL" id="TFV47997.1"/>
    </source>
</evidence>
<feature type="transmembrane region" description="Helical" evidence="6">
    <location>
        <begin position="159"/>
        <end position="178"/>
    </location>
</feature>
<keyword evidence="3 6" id="KW-0812">Transmembrane</keyword>
<evidence type="ECO:0000256" key="3">
    <source>
        <dbReference type="ARBA" id="ARBA00022692"/>
    </source>
</evidence>
<feature type="transmembrane region" description="Helical" evidence="6">
    <location>
        <begin position="397"/>
        <end position="418"/>
    </location>
</feature>
<evidence type="ECO:0000256" key="2">
    <source>
        <dbReference type="ARBA" id="ARBA00022475"/>
    </source>
</evidence>
<organism evidence="7 8">
    <name type="scientific">Bradyrhizobium niftali</name>
    <dbReference type="NCBI Taxonomy" id="2560055"/>
    <lineage>
        <taxon>Bacteria</taxon>
        <taxon>Pseudomonadati</taxon>
        <taxon>Pseudomonadota</taxon>
        <taxon>Alphaproteobacteria</taxon>
        <taxon>Hyphomicrobiales</taxon>
        <taxon>Nitrobacteraceae</taxon>
        <taxon>Bradyrhizobium</taxon>
    </lineage>
</organism>